<feature type="transmembrane region" description="Helical" evidence="9">
    <location>
        <begin position="101"/>
        <end position="121"/>
    </location>
</feature>
<evidence type="ECO:0000256" key="1">
    <source>
        <dbReference type="ARBA" id="ARBA00022448"/>
    </source>
</evidence>
<evidence type="ECO:0000256" key="4">
    <source>
        <dbReference type="ARBA" id="ARBA00022597"/>
    </source>
</evidence>
<evidence type="ECO:0000313" key="11">
    <source>
        <dbReference type="Proteomes" id="UP000198964"/>
    </source>
</evidence>
<evidence type="ECO:0000256" key="2">
    <source>
        <dbReference type="ARBA" id="ARBA00022475"/>
    </source>
</evidence>
<gene>
    <name evidence="10" type="ORF">SAMN05216283_11011</name>
</gene>
<sequence length="347" mass="37347">MSISVVFGILLIAIGAFSSGSFAVPFSKIKSWNWETYWMIFSFGGYIIFPWIACCIFAPGMFSVFAKTGSGVLLSVFLLGAVYGVGNLSFGLALRYLGLSLGYALSLGLMLAIGTLIPPLLDGRLQLMLQSSGGTLLIAGVVVAVVGIIFSAWAGILKDKTLSAEKKQENIGEFNLVKGILSALLVGFAGSAMALGFEEGMPIATIAEESGIDPLFSMMPVYVVFLVGTLITTLIWCVFLGVKNKSLQNYVRPKNKRILTLNYAFGLLAGFLWFSQFIFFSMGKSKMGPFTFTSWGILMALTIAFATVWGLIRKEWKGASVKVYVLMACSLLILIAASFMIGISGSE</sequence>
<dbReference type="AlphaFoldDB" id="A0A1I2JWX5"/>
<dbReference type="STRING" id="655355.SAMN05216283_11011"/>
<evidence type="ECO:0000256" key="5">
    <source>
        <dbReference type="ARBA" id="ARBA00022692"/>
    </source>
</evidence>
<keyword evidence="8 9" id="KW-0472">Membrane</keyword>
<dbReference type="InterPro" id="IPR004673">
    <property type="entry name" value="L-rhamnose-proton_sym_RhaT"/>
</dbReference>
<keyword evidence="2" id="KW-1003">Cell membrane</keyword>
<evidence type="ECO:0000256" key="9">
    <source>
        <dbReference type="SAM" id="Phobius"/>
    </source>
</evidence>
<keyword evidence="3" id="KW-0997">Cell inner membrane</keyword>
<keyword evidence="5 9" id="KW-0812">Transmembrane</keyword>
<evidence type="ECO:0000256" key="3">
    <source>
        <dbReference type="ARBA" id="ARBA00022519"/>
    </source>
</evidence>
<accession>A0A1I2JWX5</accession>
<feature type="transmembrane region" description="Helical" evidence="9">
    <location>
        <begin position="324"/>
        <end position="343"/>
    </location>
</feature>
<dbReference type="RefSeq" id="WP_093920884.1">
    <property type="nucleotide sequence ID" value="NZ_FONW01000010.1"/>
</dbReference>
<keyword evidence="4" id="KW-0762">Sugar transport</keyword>
<feature type="transmembrane region" description="Helical" evidence="9">
    <location>
        <begin position="261"/>
        <end position="280"/>
    </location>
</feature>
<dbReference type="GO" id="GO:0015153">
    <property type="term" value="F:rhamnose transmembrane transporter activity"/>
    <property type="evidence" value="ECO:0007669"/>
    <property type="project" value="InterPro"/>
</dbReference>
<keyword evidence="11" id="KW-1185">Reference proteome</keyword>
<reference evidence="10 11" key="1">
    <citation type="submission" date="2016-10" db="EMBL/GenBank/DDBJ databases">
        <authorList>
            <person name="de Groot N.N."/>
        </authorList>
    </citation>
    <scope>NUCLEOTIDE SEQUENCE [LARGE SCALE GENOMIC DNA]</scope>
    <source>
        <strain evidence="10 11">CGMCC 1.9156</strain>
    </source>
</reference>
<feature type="transmembrane region" description="Helical" evidence="9">
    <location>
        <begin position="38"/>
        <end position="66"/>
    </location>
</feature>
<dbReference type="EMBL" id="FONW01000010">
    <property type="protein sequence ID" value="SFF58578.1"/>
    <property type="molecule type" value="Genomic_DNA"/>
</dbReference>
<evidence type="ECO:0000256" key="6">
    <source>
        <dbReference type="ARBA" id="ARBA00022847"/>
    </source>
</evidence>
<evidence type="ECO:0000256" key="8">
    <source>
        <dbReference type="ARBA" id="ARBA00023136"/>
    </source>
</evidence>
<feature type="transmembrane region" description="Helical" evidence="9">
    <location>
        <begin position="292"/>
        <end position="312"/>
    </location>
</feature>
<feature type="transmembrane region" description="Helical" evidence="9">
    <location>
        <begin position="133"/>
        <end position="156"/>
    </location>
</feature>
<dbReference type="GO" id="GO:0015293">
    <property type="term" value="F:symporter activity"/>
    <property type="evidence" value="ECO:0007669"/>
    <property type="project" value="UniProtKB-KW"/>
</dbReference>
<feature type="transmembrane region" description="Helical" evidence="9">
    <location>
        <begin position="6"/>
        <end position="26"/>
    </location>
</feature>
<keyword evidence="6" id="KW-0769">Symport</keyword>
<evidence type="ECO:0000313" key="10">
    <source>
        <dbReference type="EMBL" id="SFF58578.1"/>
    </source>
</evidence>
<evidence type="ECO:0000256" key="7">
    <source>
        <dbReference type="ARBA" id="ARBA00022989"/>
    </source>
</evidence>
<dbReference type="Proteomes" id="UP000198964">
    <property type="component" value="Unassembled WGS sequence"/>
</dbReference>
<feature type="transmembrane region" description="Helical" evidence="9">
    <location>
        <begin position="217"/>
        <end position="240"/>
    </location>
</feature>
<feature type="transmembrane region" description="Helical" evidence="9">
    <location>
        <begin position="176"/>
        <end position="197"/>
    </location>
</feature>
<keyword evidence="1" id="KW-0813">Transport</keyword>
<dbReference type="Pfam" id="PF06379">
    <property type="entry name" value="RhaT"/>
    <property type="match status" value="1"/>
</dbReference>
<feature type="transmembrane region" description="Helical" evidence="9">
    <location>
        <begin position="72"/>
        <end position="94"/>
    </location>
</feature>
<proteinExistence type="predicted"/>
<protein>
    <submittedName>
        <fullName evidence="10">L-rhamnose-H+ transport protein</fullName>
    </submittedName>
</protein>
<name>A0A1I2JWX5_9BACT</name>
<dbReference type="GO" id="GO:0016020">
    <property type="term" value="C:membrane"/>
    <property type="evidence" value="ECO:0007669"/>
    <property type="project" value="InterPro"/>
</dbReference>
<organism evidence="10 11">
    <name type="scientific">Sunxiuqinia elliptica</name>
    <dbReference type="NCBI Taxonomy" id="655355"/>
    <lineage>
        <taxon>Bacteria</taxon>
        <taxon>Pseudomonadati</taxon>
        <taxon>Bacteroidota</taxon>
        <taxon>Bacteroidia</taxon>
        <taxon>Marinilabiliales</taxon>
        <taxon>Prolixibacteraceae</taxon>
        <taxon>Sunxiuqinia</taxon>
    </lineage>
</organism>
<keyword evidence="7 9" id="KW-1133">Transmembrane helix</keyword>